<dbReference type="InterPro" id="IPR005123">
    <property type="entry name" value="Oxoglu/Fe-dep_dioxygenase_dom"/>
</dbReference>
<dbReference type="OrthoDB" id="27483at2759"/>
<dbReference type="PROSITE" id="PS51471">
    <property type="entry name" value="FE2OG_OXY"/>
    <property type="match status" value="1"/>
</dbReference>
<dbReference type="GO" id="GO:0016491">
    <property type="term" value="F:oxidoreductase activity"/>
    <property type="evidence" value="ECO:0007669"/>
    <property type="project" value="UniProtKB-KW"/>
</dbReference>
<dbReference type="Proteomes" id="UP000298061">
    <property type="component" value="Unassembled WGS sequence"/>
</dbReference>
<proteinExistence type="inferred from homology"/>
<dbReference type="Gene3D" id="2.60.120.620">
    <property type="entry name" value="q2cbj1_9rhob like domain"/>
    <property type="match status" value="1"/>
</dbReference>
<dbReference type="PANTHER" id="PTHR33099:SF7">
    <property type="entry name" value="MYND-TYPE DOMAIN-CONTAINING PROTEIN"/>
    <property type="match status" value="1"/>
</dbReference>
<dbReference type="PANTHER" id="PTHR33099">
    <property type="entry name" value="FE2OG DIOXYGENASE DOMAIN-CONTAINING PROTEIN"/>
    <property type="match status" value="1"/>
</dbReference>
<keyword evidence="1" id="KW-0408">Iron</keyword>
<dbReference type="Pfam" id="PF13640">
    <property type="entry name" value="2OG-FeII_Oxy_3"/>
    <property type="match status" value="1"/>
</dbReference>
<evidence type="ECO:0000313" key="3">
    <source>
        <dbReference type="EMBL" id="TFY76717.1"/>
    </source>
</evidence>
<organism evidence="3 4">
    <name type="scientific">Hericium alpestre</name>
    <dbReference type="NCBI Taxonomy" id="135208"/>
    <lineage>
        <taxon>Eukaryota</taxon>
        <taxon>Fungi</taxon>
        <taxon>Dikarya</taxon>
        <taxon>Basidiomycota</taxon>
        <taxon>Agaricomycotina</taxon>
        <taxon>Agaricomycetes</taxon>
        <taxon>Russulales</taxon>
        <taxon>Hericiaceae</taxon>
        <taxon>Hericium</taxon>
    </lineage>
</organism>
<keyword evidence="1" id="KW-0560">Oxidoreductase</keyword>
<comment type="similarity">
    <text evidence="1">Belongs to the iron/ascorbate-dependent oxidoreductase family.</text>
</comment>
<keyword evidence="4" id="KW-1185">Reference proteome</keyword>
<comment type="caution">
    <text evidence="3">The sequence shown here is derived from an EMBL/GenBank/DDBJ whole genome shotgun (WGS) entry which is preliminary data.</text>
</comment>
<dbReference type="AlphaFoldDB" id="A0A4Y9ZRP1"/>
<keyword evidence="1" id="KW-0479">Metal-binding</keyword>
<sequence>MSDSSQDILEPLRDSLVNKPPYVSGTLPLSPDDLRLSYDGPELACSAIDFTKATDEQLAALARACQPATFGLDQKDVLDESYRKAGKMDAAHFLTPIVPERTDLHTIIRNDLLDGENSTRPIRFELYKLNVYGKDSFFKAHIDTPRSETMFGSLVLVYPTEHEGGALVLRHRDEEWTFDSAQAVKNQATLSVGYVAFFSDVEHEVSLVQAGYRVTLTFNVYYDEVEAVEVPPTTVANHTSIKTEMEALFRDPTFLPSGGLLGFGLQHVYPVEKTLDHVHKVLKGSDAVVWRVCSELSAKPKIYLVYGDPEDGYYRVIIDKVVQEDDPIHEGFIYRLLEDKRAIMVDNFLDGAEAENITPVTWVMKPEATRTKVKTPFIAYGNEAWLTCTYGEACIIASVPAFEIRQQA</sequence>
<reference evidence="3 4" key="1">
    <citation type="submission" date="2019-02" db="EMBL/GenBank/DDBJ databases">
        <title>Genome sequencing of the rare red list fungi Hericium alpestre (H. flagellum).</title>
        <authorList>
            <person name="Buettner E."/>
            <person name="Kellner H."/>
        </authorList>
    </citation>
    <scope>NUCLEOTIDE SEQUENCE [LARGE SCALE GENOMIC DNA]</scope>
    <source>
        <strain evidence="3 4">DSM 108284</strain>
    </source>
</reference>
<dbReference type="InterPro" id="IPR044862">
    <property type="entry name" value="Pro_4_hyd_alph_FE2OG_OXY"/>
</dbReference>
<evidence type="ECO:0000313" key="4">
    <source>
        <dbReference type="Proteomes" id="UP000298061"/>
    </source>
</evidence>
<gene>
    <name evidence="3" type="ORF">EWM64_g7294</name>
</gene>
<dbReference type="STRING" id="135208.A0A4Y9ZRP1"/>
<evidence type="ECO:0000256" key="1">
    <source>
        <dbReference type="RuleBase" id="RU003682"/>
    </source>
</evidence>
<evidence type="ECO:0000259" key="2">
    <source>
        <dbReference type="PROSITE" id="PS51471"/>
    </source>
</evidence>
<name>A0A4Y9ZRP1_9AGAM</name>
<feature type="domain" description="Fe2OG dioxygenase" evidence="2">
    <location>
        <begin position="123"/>
        <end position="222"/>
    </location>
</feature>
<accession>A0A4Y9ZRP1</accession>
<dbReference type="GO" id="GO:0046872">
    <property type="term" value="F:metal ion binding"/>
    <property type="evidence" value="ECO:0007669"/>
    <property type="project" value="UniProtKB-KW"/>
</dbReference>
<dbReference type="EMBL" id="SFCI01001120">
    <property type="protein sequence ID" value="TFY76717.1"/>
    <property type="molecule type" value="Genomic_DNA"/>
</dbReference>
<protein>
    <recommendedName>
        <fullName evidence="2">Fe2OG dioxygenase domain-containing protein</fullName>
    </recommendedName>
</protein>